<evidence type="ECO:0000313" key="7">
    <source>
        <dbReference type="Proteomes" id="UP001241472"/>
    </source>
</evidence>
<accession>A0ABT9PYK7</accession>
<dbReference type="InterPro" id="IPR036259">
    <property type="entry name" value="MFS_trans_sf"/>
</dbReference>
<evidence type="ECO:0000313" key="6">
    <source>
        <dbReference type="EMBL" id="MDP9839576.1"/>
    </source>
</evidence>
<comment type="caution">
    <text evidence="6">The sequence shown here is derived from an EMBL/GenBank/DDBJ whole genome shotgun (WGS) entry which is preliminary data.</text>
</comment>
<feature type="transmembrane region" description="Helical" evidence="4">
    <location>
        <begin position="174"/>
        <end position="192"/>
    </location>
</feature>
<feature type="transmembrane region" description="Helical" evidence="4">
    <location>
        <begin position="12"/>
        <end position="33"/>
    </location>
</feature>
<keyword evidence="7" id="KW-1185">Reference proteome</keyword>
<feature type="transmembrane region" description="Helical" evidence="4">
    <location>
        <begin position="104"/>
        <end position="127"/>
    </location>
</feature>
<dbReference type="PANTHER" id="PTHR23537">
    <property type="match status" value="1"/>
</dbReference>
<evidence type="ECO:0000256" key="1">
    <source>
        <dbReference type="ARBA" id="ARBA00022692"/>
    </source>
</evidence>
<protein>
    <submittedName>
        <fullName evidence="6">MFS family permease</fullName>
    </submittedName>
</protein>
<keyword evidence="1 4" id="KW-0812">Transmembrane</keyword>
<feature type="transmembrane region" description="Helical" evidence="4">
    <location>
        <begin position="249"/>
        <end position="266"/>
    </location>
</feature>
<dbReference type="Gene3D" id="1.20.1250.20">
    <property type="entry name" value="MFS general substrate transporter like domains"/>
    <property type="match status" value="2"/>
</dbReference>
<feature type="transmembrane region" description="Helical" evidence="4">
    <location>
        <begin position="364"/>
        <end position="386"/>
    </location>
</feature>
<reference evidence="6 7" key="1">
    <citation type="submission" date="2023-07" db="EMBL/GenBank/DDBJ databases">
        <title>Sorghum-associated microbial communities from plants grown in Nebraska, USA.</title>
        <authorList>
            <person name="Schachtman D."/>
        </authorList>
    </citation>
    <scope>NUCLEOTIDE SEQUENCE [LARGE SCALE GENOMIC DNA]</scope>
    <source>
        <strain evidence="6 7">DS1307</strain>
    </source>
</reference>
<feature type="transmembrane region" description="Helical" evidence="4">
    <location>
        <begin position="139"/>
        <end position="162"/>
    </location>
</feature>
<feature type="transmembrane region" description="Helical" evidence="4">
    <location>
        <begin position="300"/>
        <end position="323"/>
    </location>
</feature>
<feature type="transmembrane region" description="Helical" evidence="4">
    <location>
        <begin position="80"/>
        <end position="98"/>
    </location>
</feature>
<feature type="transmembrane region" description="Helical" evidence="4">
    <location>
        <begin position="273"/>
        <end position="294"/>
    </location>
</feature>
<evidence type="ECO:0000256" key="2">
    <source>
        <dbReference type="ARBA" id="ARBA00022989"/>
    </source>
</evidence>
<name>A0ABT9PYK7_9HYPH</name>
<dbReference type="SUPFAM" id="SSF103473">
    <property type="entry name" value="MFS general substrate transporter"/>
    <property type="match status" value="1"/>
</dbReference>
<organism evidence="6 7">
    <name type="scientific">Neorhizobium huautlense</name>
    <dbReference type="NCBI Taxonomy" id="67774"/>
    <lineage>
        <taxon>Bacteria</taxon>
        <taxon>Pseudomonadati</taxon>
        <taxon>Pseudomonadota</taxon>
        <taxon>Alphaproteobacteria</taxon>
        <taxon>Hyphomicrobiales</taxon>
        <taxon>Rhizobiaceae</taxon>
        <taxon>Rhizobium/Agrobacterium group</taxon>
        <taxon>Neorhizobium</taxon>
    </lineage>
</organism>
<feature type="transmembrane region" description="Helical" evidence="4">
    <location>
        <begin position="53"/>
        <end position="73"/>
    </location>
</feature>
<evidence type="ECO:0000256" key="4">
    <source>
        <dbReference type="SAM" id="Phobius"/>
    </source>
</evidence>
<dbReference type="InterPro" id="IPR010645">
    <property type="entry name" value="MFS_4"/>
</dbReference>
<evidence type="ECO:0000259" key="5">
    <source>
        <dbReference type="PROSITE" id="PS50850"/>
    </source>
</evidence>
<keyword evidence="3 4" id="KW-0472">Membrane</keyword>
<feature type="transmembrane region" description="Helical" evidence="4">
    <location>
        <begin position="213"/>
        <end position="237"/>
    </location>
</feature>
<evidence type="ECO:0000256" key="3">
    <source>
        <dbReference type="ARBA" id="ARBA00023136"/>
    </source>
</evidence>
<sequence length="390" mass="39951">MSSSTSSHSSSLWIGLAGAAAMAGVMGFGRFVYTPILPGMIAGIPISAADAGTIAAGNFAGYLLGAIASAYGWAAGRERIVALTGLLASAVFLAAMGLTTSVTAFTIIRFLAGAASALAMLFTSSIVMMHAARRPTIGMLHFGGVGVGIALSSVLVLAVNALSGDAAHGWRFDWFSSAAVVLGIFFFVQRHLPKPAMDAKAVAEPPLVWRLPLFLTVLSYGIYGFGYVITATFLVAIARMGNTGPMVEFLVWFVAGCAAAISLFVWNPIARRIGLGGAYTAAILVLLAGVVASVELPPVAGTLVGGLLLGATFMVITAFGLQLGRRFAPQSPRRAIAVVTAAFGTGQMIGPLVAGFVAERTGSFTAPSLLAAVVLVAAIALSLPLVRERS</sequence>
<dbReference type="Proteomes" id="UP001241472">
    <property type="component" value="Unassembled WGS sequence"/>
</dbReference>
<dbReference type="EMBL" id="JAUSRF010000017">
    <property type="protein sequence ID" value="MDP9839576.1"/>
    <property type="molecule type" value="Genomic_DNA"/>
</dbReference>
<keyword evidence="2 4" id="KW-1133">Transmembrane helix</keyword>
<feature type="domain" description="Major facilitator superfamily (MFS) profile" evidence="5">
    <location>
        <begin position="298"/>
        <end position="390"/>
    </location>
</feature>
<dbReference type="PANTHER" id="PTHR23537:SF1">
    <property type="entry name" value="SUGAR TRANSPORTER"/>
    <property type="match status" value="1"/>
</dbReference>
<gene>
    <name evidence="6" type="ORF">J2T09_004352</name>
</gene>
<feature type="transmembrane region" description="Helical" evidence="4">
    <location>
        <begin position="335"/>
        <end position="358"/>
    </location>
</feature>
<dbReference type="PROSITE" id="PS50850">
    <property type="entry name" value="MFS"/>
    <property type="match status" value="1"/>
</dbReference>
<dbReference type="RefSeq" id="WP_306838295.1">
    <property type="nucleotide sequence ID" value="NZ_JAUSRF010000017.1"/>
</dbReference>
<dbReference type="Pfam" id="PF06779">
    <property type="entry name" value="MFS_4"/>
    <property type="match status" value="1"/>
</dbReference>
<dbReference type="InterPro" id="IPR020846">
    <property type="entry name" value="MFS_dom"/>
</dbReference>
<proteinExistence type="predicted"/>